<keyword evidence="2" id="KW-1185">Reference proteome</keyword>
<organism evidence="1 2">
    <name type="scientific">Candidatus Cardinium hertigii</name>
    <dbReference type="NCBI Taxonomy" id="247481"/>
    <lineage>
        <taxon>Bacteria</taxon>
        <taxon>Pseudomonadati</taxon>
        <taxon>Bacteroidota</taxon>
        <taxon>Cytophagia</taxon>
        <taxon>Cytophagales</taxon>
        <taxon>Amoebophilaceae</taxon>
        <taxon>Candidatus Cardinium</taxon>
    </lineage>
</organism>
<dbReference type="Proteomes" id="UP000245872">
    <property type="component" value="Chromosome"/>
</dbReference>
<name>A0A2Z3LAV7_9BACT</name>
<dbReference type="EMBL" id="CP029619">
    <property type="protein sequence ID" value="AWN81402.1"/>
    <property type="molecule type" value="Genomic_DNA"/>
</dbReference>
<evidence type="ECO:0000313" key="1">
    <source>
        <dbReference type="EMBL" id="AWN81402.1"/>
    </source>
</evidence>
<sequence length="78" mass="9246">MSFIVVLTLRILIYRLNLDLGKNITINNVLSSLQRKTPWEKYKELENFIPCLSEVQKNYIPSKEPFATQNHKHDQMLQ</sequence>
<dbReference type="AlphaFoldDB" id="A0A2Z3LAV7"/>
<reference evidence="1 2" key="1">
    <citation type="submission" date="2018-05" db="EMBL/GenBank/DDBJ databases">
        <title>Candidatus Cardinium hertigii Genome Assembly.</title>
        <authorList>
            <person name="Showmaker K.C."/>
            <person name="Walden K.O."/>
            <person name="Fields C.J."/>
            <person name="Lambert K.N."/>
            <person name="Hudson M.E."/>
        </authorList>
    </citation>
    <scope>NUCLEOTIDE SEQUENCE [LARGE SCALE GENOMIC DNA]</scope>
    <source>
        <strain evidence="2">cHgTN10</strain>
    </source>
</reference>
<accession>A0A2Z3LAV7</accession>
<gene>
    <name evidence="1" type="ORF">DK880_00064</name>
</gene>
<dbReference type="KEGG" id="cher:DK880_00064"/>
<evidence type="ECO:0000313" key="2">
    <source>
        <dbReference type="Proteomes" id="UP000245872"/>
    </source>
</evidence>
<protein>
    <submittedName>
        <fullName evidence="1">Uncharacterized protein</fullName>
    </submittedName>
</protein>
<proteinExistence type="predicted"/>